<organism evidence="3 4">
    <name type="scientific">Paenarthrobacter histidinolovorans</name>
    <dbReference type="NCBI Taxonomy" id="43664"/>
    <lineage>
        <taxon>Bacteria</taxon>
        <taxon>Bacillati</taxon>
        <taxon>Actinomycetota</taxon>
        <taxon>Actinomycetes</taxon>
        <taxon>Micrococcales</taxon>
        <taxon>Micrococcaceae</taxon>
        <taxon>Paenarthrobacter</taxon>
    </lineage>
</organism>
<gene>
    <name evidence="3" type="ORF">ABIA52_003449</name>
</gene>
<accession>A0ABW8NAF7</accession>
<evidence type="ECO:0000313" key="3">
    <source>
        <dbReference type="EMBL" id="MFK4640560.1"/>
    </source>
</evidence>
<comment type="caution">
    <text evidence="3">The sequence shown here is derived from an EMBL/GenBank/DDBJ whole genome shotgun (WGS) entry which is preliminary data.</text>
</comment>
<feature type="compositionally biased region" description="Basic and acidic residues" evidence="1">
    <location>
        <begin position="118"/>
        <end position="129"/>
    </location>
</feature>
<proteinExistence type="predicted"/>
<dbReference type="Proteomes" id="UP001620520">
    <property type="component" value="Unassembled WGS sequence"/>
</dbReference>
<dbReference type="PROSITE" id="PS51257">
    <property type="entry name" value="PROKAR_LIPOPROTEIN"/>
    <property type="match status" value="1"/>
</dbReference>
<evidence type="ECO:0000256" key="1">
    <source>
        <dbReference type="SAM" id="MobiDB-lite"/>
    </source>
</evidence>
<evidence type="ECO:0000313" key="4">
    <source>
        <dbReference type="Proteomes" id="UP001620520"/>
    </source>
</evidence>
<keyword evidence="2" id="KW-0732">Signal</keyword>
<name>A0ABW8NAF7_9MICC</name>
<dbReference type="RefSeq" id="WP_404595174.1">
    <property type="nucleotide sequence ID" value="NZ_JBIYEW010000003.1"/>
</dbReference>
<protein>
    <recommendedName>
        <fullName evidence="5">Lipoprotein</fullName>
    </recommendedName>
</protein>
<feature type="chain" id="PRO_5046992700" description="Lipoprotein" evidence="2">
    <location>
        <begin position="25"/>
        <end position="163"/>
    </location>
</feature>
<dbReference type="EMBL" id="JBIYEW010000003">
    <property type="protein sequence ID" value="MFK4640560.1"/>
    <property type="molecule type" value="Genomic_DNA"/>
</dbReference>
<feature type="signal peptide" evidence="2">
    <location>
        <begin position="1"/>
        <end position="24"/>
    </location>
</feature>
<evidence type="ECO:0008006" key="5">
    <source>
        <dbReference type="Google" id="ProtNLM"/>
    </source>
</evidence>
<sequence length="163" mass="17204">MRRRIVLATLAVVCAGMATSCAGSAPLQLDAGTTTVEYSFRDSSVPPQYHRSYVIKASKNDASITVDSYGDVLAQETIVMPADTWTKVLESAKTLPARAGKISEPKPGCTGGTGSKITIRDGGAERYSKSAENCGGRSDQPLTETAGPLEALFDMDELLKTGK</sequence>
<keyword evidence="4" id="KW-1185">Reference proteome</keyword>
<evidence type="ECO:0000256" key="2">
    <source>
        <dbReference type="SAM" id="SignalP"/>
    </source>
</evidence>
<reference evidence="3 4" key="1">
    <citation type="submission" date="2024-10" db="EMBL/GenBank/DDBJ databases">
        <title>Novel secondary metabolite-producing bacteria for plant disease control.</title>
        <authorList>
            <person name="Chevrette M."/>
        </authorList>
    </citation>
    <scope>NUCLEOTIDE SEQUENCE [LARGE SCALE GENOMIC DNA]</scope>
    <source>
        <strain evidence="3 4">J30 TE3557</strain>
    </source>
</reference>
<feature type="region of interest" description="Disordered" evidence="1">
    <location>
        <begin position="99"/>
        <end position="146"/>
    </location>
</feature>